<evidence type="ECO:0000256" key="10">
    <source>
        <dbReference type="SAM" id="Phobius"/>
    </source>
</evidence>
<proteinExistence type="predicted"/>
<dbReference type="InterPro" id="IPR057425">
    <property type="entry name" value="DUF2921_N"/>
</dbReference>
<dbReference type="PANTHER" id="PTHR33389:SF18">
    <property type="entry name" value="OS01G0677900 PROTEIN"/>
    <property type="match status" value="1"/>
</dbReference>
<evidence type="ECO:0000256" key="2">
    <source>
        <dbReference type="ARBA" id="ARBA00004127"/>
    </source>
</evidence>
<keyword evidence="8 10" id="KW-1133">Transmembrane helix</keyword>
<feature type="domain" description="DUF2921" evidence="12">
    <location>
        <begin position="422"/>
        <end position="605"/>
    </location>
</feature>
<dbReference type="Pfam" id="PF25333">
    <property type="entry name" value="DUF2921_N"/>
    <property type="match status" value="3"/>
</dbReference>
<keyword evidence="5" id="KW-0808">Transferase</keyword>
<evidence type="ECO:0000256" key="3">
    <source>
        <dbReference type="ARBA" id="ARBA00004906"/>
    </source>
</evidence>
<accession>A0AA39D4G9</accession>
<reference evidence="13 14" key="1">
    <citation type="journal article" date="2023" name="BMC Biotechnol.">
        <title>Vitis rotundifolia cv Carlos genome sequencing.</title>
        <authorList>
            <person name="Huff M."/>
            <person name="Hulse-Kemp A."/>
            <person name="Scheffler B."/>
            <person name="Youngblood R."/>
            <person name="Simpson S."/>
            <person name="Babiker E."/>
            <person name="Staton M."/>
        </authorList>
    </citation>
    <scope>NUCLEOTIDE SEQUENCE [LARGE SCALE GENOMIC DNA]</scope>
    <source>
        <tissue evidence="13">Leaf</tissue>
    </source>
</reference>
<comment type="pathway">
    <text evidence="3">Protein modification; protein ubiquitination.</text>
</comment>
<feature type="domain" description="SWEET-like" evidence="11">
    <location>
        <begin position="717"/>
        <end position="829"/>
    </location>
</feature>
<protein>
    <recommendedName>
        <fullName evidence="4">RING-type E3 ubiquitin transferase</fullName>
        <ecNumber evidence="4">2.3.2.27</ecNumber>
    </recommendedName>
</protein>
<evidence type="ECO:0000256" key="1">
    <source>
        <dbReference type="ARBA" id="ARBA00000900"/>
    </source>
</evidence>
<comment type="subcellular location">
    <subcellularLocation>
        <location evidence="2">Endomembrane system</location>
        <topology evidence="2">Multi-pass membrane protein</topology>
    </subcellularLocation>
</comment>
<comment type="caution">
    <text evidence="13">The sequence shown here is derived from an EMBL/GenBank/DDBJ whole genome shotgun (WGS) entry which is preliminary data.</text>
</comment>
<evidence type="ECO:0000256" key="4">
    <source>
        <dbReference type="ARBA" id="ARBA00012483"/>
    </source>
</evidence>
<dbReference type="EC" id="2.3.2.27" evidence="4"/>
<evidence type="ECO:0000313" key="14">
    <source>
        <dbReference type="Proteomes" id="UP001168098"/>
    </source>
</evidence>
<feature type="domain" description="SWEET-like" evidence="11">
    <location>
        <begin position="617"/>
        <end position="683"/>
    </location>
</feature>
<dbReference type="InterPro" id="IPR021319">
    <property type="entry name" value="DUF2921"/>
</dbReference>
<evidence type="ECO:0000259" key="11">
    <source>
        <dbReference type="Pfam" id="PF11145"/>
    </source>
</evidence>
<dbReference type="EMBL" id="JARBHA010000019">
    <property type="protein sequence ID" value="KAJ9671648.1"/>
    <property type="molecule type" value="Genomic_DNA"/>
</dbReference>
<feature type="domain" description="DUF2921" evidence="12">
    <location>
        <begin position="352"/>
        <end position="388"/>
    </location>
</feature>
<dbReference type="PANTHER" id="PTHR33389">
    <property type="entry name" value="FAMILY PROTEIN, PUTATIVE (DUF2921)-RELATED"/>
    <property type="match status" value="1"/>
</dbReference>
<keyword evidence="9 10" id="KW-0472">Membrane</keyword>
<evidence type="ECO:0000313" key="13">
    <source>
        <dbReference type="EMBL" id="KAJ9671648.1"/>
    </source>
</evidence>
<evidence type="ECO:0000256" key="9">
    <source>
        <dbReference type="ARBA" id="ARBA00023136"/>
    </source>
</evidence>
<dbReference type="AlphaFoldDB" id="A0AA39D4G9"/>
<feature type="domain" description="DUF2921" evidence="12">
    <location>
        <begin position="47"/>
        <end position="228"/>
    </location>
</feature>
<evidence type="ECO:0000259" key="12">
    <source>
        <dbReference type="Pfam" id="PF25333"/>
    </source>
</evidence>
<dbReference type="GO" id="GO:0012505">
    <property type="term" value="C:endomembrane system"/>
    <property type="evidence" value="ECO:0007669"/>
    <property type="project" value="UniProtKB-SubCell"/>
</dbReference>
<name>A0AA39D4G9_VITRO</name>
<organism evidence="13 14">
    <name type="scientific">Vitis rotundifolia</name>
    <name type="common">Muscadine grape</name>
    <dbReference type="NCBI Taxonomy" id="103349"/>
    <lineage>
        <taxon>Eukaryota</taxon>
        <taxon>Viridiplantae</taxon>
        <taxon>Streptophyta</taxon>
        <taxon>Embryophyta</taxon>
        <taxon>Tracheophyta</taxon>
        <taxon>Spermatophyta</taxon>
        <taxon>Magnoliopsida</taxon>
        <taxon>eudicotyledons</taxon>
        <taxon>Gunneridae</taxon>
        <taxon>Pentapetalae</taxon>
        <taxon>rosids</taxon>
        <taxon>Vitales</taxon>
        <taxon>Vitaceae</taxon>
        <taxon>Viteae</taxon>
        <taxon>Vitis</taxon>
    </lineage>
</organism>
<keyword evidence="6 10" id="KW-0812">Transmembrane</keyword>
<evidence type="ECO:0000256" key="5">
    <source>
        <dbReference type="ARBA" id="ARBA00022679"/>
    </source>
</evidence>
<sequence length="848" mass="94304">MDILVNSCRTTSSQRWYQLSRLHSIFFLVFFIVYVLSITSFAAQISYSDQCSSVVPESPPTVQEFITLPFSRIPNGYCIGGDRIINQDPYHYSANFSKVITFETRNIYRTEVESVFKVEGILNLLSRNMYYSGGDSGNRRSSNFQAIPPSSWVGSVSFGLQGFWSKSSGKLCMVGLGSAYSSEGKLLNLAAVLKLSNVKNSSTVTDLFTGTLESLDLAGDSNYFEPISILVFPQMNYDYSLISEESGTGCHGETNVPEGSSLSAGSIWKIYSTLSTPSNWLELEYEHDCNSLQNCTPFGGAIQYLPHIMATKGIKCSGAKQQLQLLIKFQNVGKLEYYRPFNPSTTLVGEGRLSLRFPATWTIRNRSSMVGQIWSNRTVNDSEYYSRIMFQSPQNIIEVPGLKYEYTEIDRAGKSCQEKMPVGNKGTAYPEANSFDMQFDMSVKSSTETIAWGSSAPLFVGENFYDPLVSFEPFSLSSTMQENSAFESHSRRIGPENISYKMSFKLKPGPESGGIISPFSSSSSGIYLQVEISAEGIYEAKTGFLCMVGCRKLRSEIQILTNDSMDCEILVSLHFSPVNFRNGSYIKGSMESTRHESDPLHFPSLDLSSAAFTVVEARKSIWRMTMEITMVLMSNTLAFFFASLQLFHVKKQPNLLPSISLIMLGILALGYLIPLALDFNAILLGSHSHERIMPGSGGWLKVNNVFVRVVTVQHSLWWGLGSYAGLVVDGFLFPQILFNVFMNSGDQRVLSQSFYMGTTLIRLLPHAYDLYRAQNYAQGFDGSYIYANPGGDFYSTAWDVIIPCAGLLFSAIIFLQHRFGGGCIIPKRFRVSEAAYETIPVVTGEIAT</sequence>
<evidence type="ECO:0000256" key="6">
    <source>
        <dbReference type="ARBA" id="ARBA00022692"/>
    </source>
</evidence>
<keyword evidence="14" id="KW-1185">Reference proteome</keyword>
<keyword evidence="7" id="KW-0833">Ubl conjugation pathway</keyword>
<evidence type="ECO:0000256" key="7">
    <source>
        <dbReference type="ARBA" id="ARBA00022786"/>
    </source>
</evidence>
<feature type="transmembrane region" description="Helical" evidence="10">
    <location>
        <begin position="793"/>
        <end position="815"/>
    </location>
</feature>
<dbReference type="GO" id="GO:0061630">
    <property type="term" value="F:ubiquitin protein ligase activity"/>
    <property type="evidence" value="ECO:0007669"/>
    <property type="project" value="UniProtKB-EC"/>
</dbReference>
<evidence type="ECO:0000256" key="8">
    <source>
        <dbReference type="ARBA" id="ARBA00022989"/>
    </source>
</evidence>
<feature type="transmembrane region" description="Helical" evidence="10">
    <location>
        <begin position="628"/>
        <end position="647"/>
    </location>
</feature>
<dbReference type="Pfam" id="PF11145">
    <property type="entry name" value="DUF2921"/>
    <property type="match status" value="2"/>
</dbReference>
<gene>
    <name evidence="13" type="ORF">PVL29_025381</name>
</gene>
<feature type="transmembrane region" description="Helical" evidence="10">
    <location>
        <begin position="716"/>
        <end position="742"/>
    </location>
</feature>
<feature type="transmembrane region" description="Helical" evidence="10">
    <location>
        <begin position="659"/>
        <end position="677"/>
    </location>
</feature>
<dbReference type="Proteomes" id="UP001168098">
    <property type="component" value="Unassembled WGS sequence"/>
</dbReference>
<feature type="transmembrane region" description="Helical" evidence="10">
    <location>
        <begin position="25"/>
        <end position="47"/>
    </location>
</feature>
<comment type="catalytic activity">
    <reaction evidence="1">
        <text>S-ubiquitinyl-[E2 ubiquitin-conjugating enzyme]-L-cysteine + [acceptor protein]-L-lysine = [E2 ubiquitin-conjugating enzyme]-L-cysteine + N(6)-ubiquitinyl-[acceptor protein]-L-lysine.</text>
        <dbReference type="EC" id="2.3.2.27"/>
    </reaction>
</comment>